<dbReference type="EMBL" id="JAKOGG010000001">
    <property type="protein sequence ID" value="MCS4554975.1"/>
    <property type="molecule type" value="Genomic_DNA"/>
</dbReference>
<proteinExistence type="predicted"/>
<organism evidence="2 3">
    <name type="scientific">Shewanella electrica</name>
    <dbReference type="NCBI Taxonomy" id="515560"/>
    <lineage>
        <taxon>Bacteria</taxon>
        <taxon>Pseudomonadati</taxon>
        <taxon>Pseudomonadota</taxon>
        <taxon>Gammaproteobacteria</taxon>
        <taxon>Alteromonadales</taxon>
        <taxon>Shewanellaceae</taxon>
        <taxon>Shewanella</taxon>
    </lineage>
</organism>
<dbReference type="PANTHER" id="PTHR30087">
    <property type="entry name" value="INNER MEMBRANE PROTEIN"/>
    <property type="match status" value="1"/>
</dbReference>
<sequence>MYKFDPQQIRLGVSSCLLGEKVRFDGGHKQSAYCQSELKPHFEFVPICPEMAIGLSSPRKAIRLVREPDQQIRIKTVDEVIDLTDKMQQFSAEKVEQLSFLSGYIVCAKSPSCGMERVTVYKAGSNNGTKEGVGLYTQALMQRWPELPVEEEGRLHDLVIRENFFTRVYAHHDWHRLLHSGLTHHKLMQFHARYKYLLLAHSPAHYRQLGPLVARSSSDLDEVAQQYFQLFMAALRHKASRKNHTSALQHIQGYFKRSLSKTQKAELTQTIMDYRNGIKPLIAPLTLINHYLSEHPTPYIAEQVYLNPHPQELKLRYGY</sequence>
<protein>
    <submittedName>
        <fullName evidence="2">DUF523 and DUF1722 domain-containing protein</fullName>
    </submittedName>
</protein>
<dbReference type="PIRSF" id="PIRSF037004">
    <property type="entry name" value="UCP037004"/>
    <property type="match status" value="1"/>
</dbReference>
<dbReference type="InterPro" id="IPR013560">
    <property type="entry name" value="DUF1722"/>
</dbReference>
<evidence type="ECO:0000313" key="2">
    <source>
        <dbReference type="EMBL" id="MCS4554975.1"/>
    </source>
</evidence>
<gene>
    <name evidence="2" type="ORF">L9G74_00810</name>
</gene>
<dbReference type="InterPro" id="IPR007553">
    <property type="entry name" value="2-thiour_desulf"/>
</dbReference>
<evidence type="ECO:0000259" key="1">
    <source>
        <dbReference type="Pfam" id="PF08349"/>
    </source>
</evidence>
<feature type="domain" description="DUF1722" evidence="1">
    <location>
        <begin position="195"/>
        <end position="310"/>
    </location>
</feature>
<dbReference type="Pfam" id="PF08349">
    <property type="entry name" value="DUF1722"/>
    <property type="match status" value="1"/>
</dbReference>
<dbReference type="Proteomes" id="UP001201549">
    <property type="component" value="Unassembled WGS sequence"/>
</dbReference>
<dbReference type="RefSeq" id="WP_238894332.1">
    <property type="nucleotide sequence ID" value="NZ_JAKOGG010000001.1"/>
</dbReference>
<name>A0ABT2FFB4_9GAMM</name>
<dbReference type="PANTHER" id="PTHR30087:SF0">
    <property type="entry name" value="INNER MEMBRANE PROTEIN"/>
    <property type="match status" value="1"/>
</dbReference>
<dbReference type="InterPro" id="IPR017087">
    <property type="entry name" value="UCP037004"/>
</dbReference>
<evidence type="ECO:0000313" key="3">
    <source>
        <dbReference type="Proteomes" id="UP001201549"/>
    </source>
</evidence>
<reference evidence="3" key="1">
    <citation type="submission" date="2023-07" db="EMBL/GenBank/DDBJ databases">
        <title>Shewanella mangrovi sp. nov., an acetaldehyde- degrading bacterium isolated from mangrove sediment.</title>
        <authorList>
            <person name="Liu Y."/>
        </authorList>
    </citation>
    <scope>NUCLEOTIDE SEQUENCE [LARGE SCALE GENOMIC DNA]</scope>
    <source>
        <strain evidence="3">C32</strain>
    </source>
</reference>
<comment type="caution">
    <text evidence="2">The sequence shown here is derived from an EMBL/GenBank/DDBJ whole genome shotgun (WGS) entry which is preliminary data.</text>
</comment>
<keyword evidence="3" id="KW-1185">Reference proteome</keyword>
<dbReference type="Pfam" id="PF04463">
    <property type="entry name" value="2-thiour_desulf"/>
    <property type="match status" value="1"/>
</dbReference>
<accession>A0ABT2FFB4</accession>